<keyword evidence="2" id="KW-0472">Membrane</keyword>
<feature type="region of interest" description="Disordered" evidence="1">
    <location>
        <begin position="98"/>
        <end position="132"/>
    </location>
</feature>
<dbReference type="Proteomes" id="UP001224775">
    <property type="component" value="Unassembled WGS sequence"/>
</dbReference>
<proteinExistence type="predicted"/>
<organism evidence="3 4">
    <name type="scientific">Skeletonema marinoi</name>
    <dbReference type="NCBI Taxonomy" id="267567"/>
    <lineage>
        <taxon>Eukaryota</taxon>
        <taxon>Sar</taxon>
        <taxon>Stramenopiles</taxon>
        <taxon>Ochrophyta</taxon>
        <taxon>Bacillariophyta</taxon>
        <taxon>Coscinodiscophyceae</taxon>
        <taxon>Thalassiosirophycidae</taxon>
        <taxon>Thalassiosirales</taxon>
        <taxon>Skeletonemataceae</taxon>
        <taxon>Skeletonema</taxon>
        <taxon>Skeletonema marinoi-dohrnii complex</taxon>
    </lineage>
</organism>
<accession>A0AAD9DAP3</accession>
<evidence type="ECO:0000313" key="4">
    <source>
        <dbReference type="Proteomes" id="UP001224775"/>
    </source>
</evidence>
<evidence type="ECO:0000313" key="3">
    <source>
        <dbReference type="EMBL" id="KAK1738808.1"/>
    </source>
</evidence>
<reference evidence="3" key="1">
    <citation type="submission" date="2023-06" db="EMBL/GenBank/DDBJ databases">
        <title>Survivors Of The Sea: Transcriptome response of Skeletonema marinoi to long-term dormancy.</title>
        <authorList>
            <person name="Pinder M.I.M."/>
            <person name="Kourtchenko O."/>
            <person name="Robertson E.K."/>
            <person name="Larsson T."/>
            <person name="Maumus F."/>
            <person name="Osuna-Cruz C.M."/>
            <person name="Vancaester E."/>
            <person name="Stenow R."/>
            <person name="Vandepoele K."/>
            <person name="Ploug H."/>
            <person name="Bruchert V."/>
            <person name="Godhe A."/>
            <person name="Topel M."/>
        </authorList>
    </citation>
    <scope>NUCLEOTIDE SEQUENCE</scope>
    <source>
        <strain evidence="3">R05AC</strain>
    </source>
</reference>
<sequence>MTARPPPTNRNFSGTTNNPRHNRPNLIHIFIFTLLFLSVGLLCSAIYLSKQLDLNDNALSSTTQIRLGAAKINDNNNAVPNNKNRGVEIKERTAVIRAPPPTTKDDDKKKVQQSTANVPKATAKILPYPTTT</sequence>
<name>A0AAD9DAP3_9STRA</name>
<keyword evidence="4" id="KW-1185">Reference proteome</keyword>
<gene>
    <name evidence="3" type="ORF">QTG54_010124</name>
</gene>
<evidence type="ECO:0000256" key="2">
    <source>
        <dbReference type="SAM" id="Phobius"/>
    </source>
</evidence>
<comment type="caution">
    <text evidence="3">The sequence shown here is derived from an EMBL/GenBank/DDBJ whole genome shotgun (WGS) entry which is preliminary data.</text>
</comment>
<dbReference type="EMBL" id="JATAAI010000019">
    <property type="protein sequence ID" value="KAK1738808.1"/>
    <property type="molecule type" value="Genomic_DNA"/>
</dbReference>
<feature type="transmembrane region" description="Helical" evidence="2">
    <location>
        <begin position="26"/>
        <end position="48"/>
    </location>
</feature>
<evidence type="ECO:0000256" key="1">
    <source>
        <dbReference type="SAM" id="MobiDB-lite"/>
    </source>
</evidence>
<protein>
    <submittedName>
        <fullName evidence="3">Uncharacterized protein</fullName>
    </submittedName>
</protein>
<feature type="compositionally biased region" description="Polar residues" evidence="1">
    <location>
        <begin position="9"/>
        <end position="19"/>
    </location>
</feature>
<feature type="region of interest" description="Disordered" evidence="1">
    <location>
        <begin position="1"/>
        <end position="20"/>
    </location>
</feature>
<keyword evidence="2" id="KW-0812">Transmembrane</keyword>
<keyword evidence="2" id="KW-1133">Transmembrane helix</keyword>
<dbReference type="AlphaFoldDB" id="A0AAD9DAP3"/>